<reference evidence="3 4" key="1">
    <citation type="submission" date="2021-10" db="EMBL/GenBank/DDBJ databases">
        <title>Anaerobic single-cell dispensing facilitates the cultivation of human gut bacteria.</title>
        <authorList>
            <person name="Afrizal A."/>
        </authorList>
    </citation>
    <scope>NUCLEOTIDE SEQUENCE [LARGE SCALE GENOMIC DNA]</scope>
    <source>
        <strain evidence="3 4">CLA-AA-H277</strain>
    </source>
</reference>
<dbReference type="InterPro" id="IPR019277">
    <property type="entry name" value="DUF2304"/>
</dbReference>
<proteinExistence type="predicted"/>
<dbReference type="Proteomes" id="UP001197875">
    <property type="component" value="Unassembled WGS sequence"/>
</dbReference>
<feature type="transmembrane region" description="Helical" evidence="2">
    <location>
        <begin position="70"/>
        <end position="87"/>
    </location>
</feature>
<evidence type="ECO:0000256" key="2">
    <source>
        <dbReference type="SAM" id="Phobius"/>
    </source>
</evidence>
<keyword evidence="2" id="KW-0812">Transmembrane</keyword>
<dbReference type="RefSeq" id="WP_227614212.1">
    <property type="nucleotide sequence ID" value="NZ_JAJEPR010000003.1"/>
</dbReference>
<dbReference type="Pfam" id="PF10066">
    <property type="entry name" value="DUF2304"/>
    <property type="match status" value="1"/>
</dbReference>
<keyword evidence="1" id="KW-0175">Coiled coil</keyword>
<protein>
    <submittedName>
        <fullName evidence="3">DUF2304 domain-containing protein</fullName>
    </submittedName>
</protein>
<evidence type="ECO:0000313" key="3">
    <source>
        <dbReference type="EMBL" id="MCC2188702.1"/>
    </source>
</evidence>
<feature type="coiled-coil region" evidence="1">
    <location>
        <begin position="89"/>
        <end position="125"/>
    </location>
</feature>
<keyword evidence="2" id="KW-1133">Transmembrane helix</keyword>
<keyword evidence="4" id="KW-1185">Reference proteome</keyword>
<dbReference type="AlphaFoldDB" id="A0AAE3DQG8"/>
<feature type="transmembrane region" description="Helical" evidence="2">
    <location>
        <begin position="6"/>
        <end position="21"/>
    </location>
</feature>
<dbReference type="EMBL" id="JAJEPR010000003">
    <property type="protein sequence ID" value="MCC2188702.1"/>
    <property type="molecule type" value="Genomic_DNA"/>
</dbReference>
<accession>A0AAE3DQG8</accession>
<feature type="transmembrane region" description="Helical" evidence="2">
    <location>
        <begin position="33"/>
        <end position="50"/>
    </location>
</feature>
<gene>
    <name evidence="3" type="ORF">LKD71_02495</name>
</gene>
<evidence type="ECO:0000256" key="1">
    <source>
        <dbReference type="SAM" id="Coils"/>
    </source>
</evidence>
<name>A0AAE3DQG8_9FIRM</name>
<organism evidence="3 4">
    <name type="scientific">Fusicatenibacter faecihominis</name>
    <dbReference type="NCBI Taxonomy" id="2881276"/>
    <lineage>
        <taxon>Bacteria</taxon>
        <taxon>Bacillati</taxon>
        <taxon>Bacillota</taxon>
        <taxon>Clostridia</taxon>
        <taxon>Lachnospirales</taxon>
        <taxon>Lachnospiraceae</taxon>
        <taxon>Fusicatenibacter</taxon>
    </lineage>
</organism>
<comment type="caution">
    <text evidence="3">The sequence shown here is derived from an EMBL/GenBank/DDBJ whole genome shotgun (WGS) entry which is preliminary data.</text>
</comment>
<keyword evidence="2" id="KW-0472">Membrane</keyword>
<evidence type="ECO:0000313" key="4">
    <source>
        <dbReference type="Proteomes" id="UP001197875"/>
    </source>
</evidence>
<sequence length="129" mass="14915">MSLALRVLLIFMALVSTYSMLKKIKKFKMQIEYAIFWVIFSVALIIMAIYPKIFDIASKILGVYSPANLVFAFIIFILLVKVFLMTVELSSLETRVKELTQEIALERLKKTEENLTNTNNNKGRKRCDN</sequence>